<dbReference type="SUPFAM" id="SSF55120">
    <property type="entry name" value="Pseudouridine synthase"/>
    <property type="match status" value="1"/>
</dbReference>
<proteinExistence type="inferred from homology"/>
<reference evidence="7" key="1">
    <citation type="submission" date="2018-06" db="EMBL/GenBank/DDBJ databases">
        <title>Complete genome sequences of Mycoplasma anatis, M. anseris and M. cloacale type strains.</title>
        <authorList>
            <person name="Grozner D."/>
            <person name="Forro B."/>
            <person name="Sulyok K.M."/>
            <person name="Marton S."/>
            <person name="Kreizinger Z."/>
            <person name="Banyai K."/>
            <person name="Gyuranecz M."/>
        </authorList>
    </citation>
    <scope>NUCLEOTIDE SEQUENCE [LARGE SCALE GENOMIC DNA]</scope>
    <source>
        <strain evidence="7">NCTC 10199</strain>
    </source>
</reference>
<dbReference type="GO" id="GO:1990481">
    <property type="term" value="P:mRNA pseudouridine synthesis"/>
    <property type="evidence" value="ECO:0007669"/>
    <property type="project" value="TreeGrafter"/>
</dbReference>
<comment type="catalytic activity">
    <reaction evidence="1">
        <text>uridine(55) in tRNA = pseudouridine(55) in tRNA</text>
        <dbReference type="Rhea" id="RHEA:42532"/>
        <dbReference type="Rhea" id="RHEA-COMP:10101"/>
        <dbReference type="Rhea" id="RHEA-COMP:10102"/>
        <dbReference type="ChEBI" id="CHEBI:65314"/>
        <dbReference type="ChEBI" id="CHEBI:65315"/>
        <dbReference type="EC" id="5.4.99.25"/>
    </reaction>
</comment>
<sequence length="288" mass="33150">MFYKIWKPKRISSFKAIKDFAKEMGIKKIGHSGTLDPLADGLLIIATDEDTKLLNYIVNDVKTYYVKASLHKSSRSYDEGEEIFDLPFKNISKSAFLDVLSYIKDIKTQIPPIFSAKKINGVRLYKLARENRDVEIKPIDINILDLSLINFDEKHQTFEIETTVSKGTYIRSLIHDIGVLLNTDAIVNTLTRLRIGDISMNEKENFIKINDLEKLFHISLYMLEKNDLVSIAKNRLSYIDNLSDFSGKKIFIYNNEIIGIGDVDYGKISFSKVLFARIERILKEVKHD</sequence>
<evidence type="ECO:0000313" key="7">
    <source>
        <dbReference type="Proteomes" id="UP000249865"/>
    </source>
</evidence>
<dbReference type="NCBIfam" id="TIGR00431">
    <property type="entry name" value="TruB"/>
    <property type="match status" value="1"/>
</dbReference>
<dbReference type="PANTHER" id="PTHR13767">
    <property type="entry name" value="TRNA-PSEUDOURIDINE SYNTHASE"/>
    <property type="match status" value="1"/>
</dbReference>
<protein>
    <recommendedName>
        <fullName evidence="3">tRNA pseudouridine(55) synthase</fullName>
        <ecNumber evidence="3">5.4.99.25</ecNumber>
    </recommendedName>
</protein>
<dbReference type="KEGG" id="mclo:DK849_01735"/>
<dbReference type="RefSeq" id="WP_029329912.1">
    <property type="nucleotide sequence ID" value="NZ_CP030103.1"/>
</dbReference>
<dbReference type="OrthoDB" id="9802309at2"/>
<dbReference type="InterPro" id="IPR014780">
    <property type="entry name" value="tRNA_psdUridine_synth_TruB"/>
</dbReference>
<evidence type="ECO:0000313" key="6">
    <source>
        <dbReference type="EMBL" id="AWX42780.1"/>
    </source>
</evidence>
<keyword evidence="7" id="KW-1185">Reference proteome</keyword>
<dbReference type="InterPro" id="IPR020103">
    <property type="entry name" value="PsdUridine_synth_cat_dom_sf"/>
</dbReference>
<dbReference type="Gene3D" id="3.30.2350.10">
    <property type="entry name" value="Pseudouridine synthase"/>
    <property type="match status" value="1"/>
</dbReference>
<evidence type="ECO:0000256" key="3">
    <source>
        <dbReference type="ARBA" id="ARBA00012787"/>
    </source>
</evidence>
<keyword evidence="4" id="KW-0819">tRNA processing</keyword>
<accession>A0A2Z4LM45</accession>
<organism evidence="6 7">
    <name type="scientific">Metamycoplasma cloacale</name>
    <dbReference type="NCBI Taxonomy" id="92401"/>
    <lineage>
        <taxon>Bacteria</taxon>
        <taxon>Bacillati</taxon>
        <taxon>Mycoplasmatota</taxon>
        <taxon>Mycoplasmoidales</taxon>
        <taxon>Metamycoplasmataceae</taxon>
        <taxon>Metamycoplasma</taxon>
    </lineage>
</organism>
<dbReference type="GO" id="GO:0006400">
    <property type="term" value="P:tRNA modification"/>
    <property type="evidence" value="ECO:0007669"/>
    <property type="project" value="TreeGrafter"/>
</dbReference>
<evidence type="ECO:0000256" key="5">
    <source>
        <dbReference type="ARBA" id="ARBA00023235"/>
    </source>
</evidence>
<dbReference type="EMBL" id="CP030103">
    <property type="protein sequence ID" value="AWX42780.1"/>
    <property type="molecule type" value="Genomic_DNA"/>
</dbReference>
<evidence type="ECO:0000256" key="1">
    <source>
        <dbReference type="ARBA" id="ARBA00000385"/>
    </source>
</evidence>
<gene>
    <name evidence="6" type="primary">truB</name>
    <name evidence="6" type="ORF">DK849_01735</name>
</gene>
<dbReference type="GO" id="GO:0003723">
    <property type="term" value="F:RNA binding"/>
    <property type="evidence" value="ECO:0007669"/>
    <property type="project" value="InterPro"/>
</dbReference>
<dbReference type="AlphaFoldDB" id="A0A2Z4LM45"/>
<evidence type="ECO:0000256" key="4">
    <source>
        <dbReference type="ARBA" id="ARBA00022694"/>
    </source>
</evidence>
<dbReference type="GO" id="GO:0160148">
    <property type="term" value="F:tRNA pseudouridine(55) synthase activity"/>
    <property type="evidence" value="ECO:0007669"/>
    <property type="project" value="UniProtKB-EC"/>
</dbReference>
<dbReference type="InterPro" id="IPR002501">
    <property type="entry name" value="PsdUridine_synth_N"/>
</dbReference>
<evidence type="ECO:0000256" key="2">
    <source>
        <dbReference type="ARBA" id="ARBA00005642"/>
    </source>
</evidence>
<keyword evidence="5 6" id="KW-0413">Isomerase</keyword>
<dbReference type="Pfam" id="PF01509">
    <property type="entry name" value="TruB_N"/>
    <property type="match status" value="1"/>
</dbReference>
<comment type="similarity">
    <text evidence="2">Belongs to the pseudouridine synthase TruB family. Type 1 subfamily.</text>
</comment>
<dbReference type="EC" id="5.4.99.25" evidence="3"/>
<name>A0A2Z4LM45_9BACT</name>
<dbReference type="Proteomes" id="UP000249865">
    <property type="component" value="Chromosome"/>
</dbReference>
<dbReference type="PANTHER" id="PTHR13767:SF2">
    <property type="entry name" value="PSEUDOURIDYLATE SYNTHASE TRUB1"/>
    <property type="match status" value="1"/>
</dbReference>